<feature type="transmembrane region" description="Helical" evidence="8">
    <location>
        <begin position="294"/>
        <end position="313"/>
    </location>
</feature>
<comment type="similarity">
    <text evidence="2">Belongs to the oxidase-dependent Fe transporter (OFeT) (TC 9.A.10.1) family.</text>
</comment>
<dbReference type="GO" id="GO:0033573">
    <property type="term" value="C:high-affinity iron permease complex"/>
    <property type="evidence" value="ECO:0007669"/>
    <property type="project" value="InterPro"/>
</dbReference>
<keyword evidence="3" id="KW-0406">Ion transport</keyword>
<evidence type="ECO:0000313" key="9">
    <source>
        <dbReference type="EMBL" id="EON96299.1"/>
    </source>
</evidence>
<dbReference type="GO" id="GO:0015093">
    <property type="term" value="F:ferrous iron transmembrane transporter activity"/>
    <property type="evidence" value="ECO:0007669"/>
    <property type="project" value="TreeGrafter"/>
</dbReference>
<keyword evidence="4 8" id="KW-0812">Transmembrane</keyword>
<keyword evidence="3" id="KW-0408">Iron</keyword>
<feature type="transmembrane region" description="Helical" evidence="8">
    <location>
        <begin position="208"/>
        <end position="228"/>
    </location>
</feature>
<evidence type="ECO:0000256" key="8">
    <source>
        <dbReference type="SAM" id="Phobius"/>
    </source>
</evidence>
<dbReference type="GeneID" id="19329056"/>
<feature type="transmembrane region" description="Helical" evidence="8">
    <location>
        <begin position="52"/>
        <end position="75"/>
    </location>
</feature>
<feature type="transmembrane region" description="Helical" evidence="8">
    <location>
        <begin position="145"/>
        <end position="171"/>
    </location>
</feature>
<feature type="transmembrane region" description="Helical" evidence="8">
    <location>
        <begin position="87"/>
        <end position="109"/>
    </location>
</feature>
<feature type="compositionally biased region" description="Basic and acidic residues" evidence="7">
    <location>
        <begin position="335"/>
        <end position="359"/>
    </location>
</feature>
<evidence type="ECO:0000256" key="3">
    <source>
        <dbReference type="ARBA" id="ARBA00022496"/>
    </source>
</evidence>
<evidence type="ECO:0000256" key="4">
    <source>
        <dbReference type="ARBA" id="ARBA00022692"/>
    </source>
</evidence>
<comment type="subcellular location">
    <subcellularLocation>
        <location evidence="1">Membrane</location>
        <topology evidence="1">Multi-pass membrane protein</topology>
    </subcellularLocation>
</comment>
<evidence type="ECO:0000313" key="10">
    <source>
        <dbReference type="Proteomes" id="UP000014074"/>
    </source>
</evidence>
<dbReference type="Proteomes" id="UP000014074">
    <property type="component" value="Unassembled WGS sequence"/>
</dbReference>
<dbReference type="KEGG" id="tmn:UCRPA7_8223"/>
<keyword evidence="5 8" id="KW-1133">Transmembrane helix</keyword>
<keyword evidence="3" id="KW-0813">Transport</keyword>
<keyword evidence="6 8" id="KW-0472">Membrane</keyword>
<keyword evidence="3" id="KW-0410">Iron transport</keyword>
<evidence type="ECO:0000256" key="5">
    <source>
        <dbReference type="ARBA" id="ARBA00022989"/>
    </source>
</evidence>
<keyword evidence="10" id="KW-1185">Reference proteome</keyword>
<reference evidence="10" key="1">
    <citation type="journal article" date="2013" name="Genome Announc.">
        <title>Draft genome sequence of the ascomycete Phaeoacremonium aleophilum strain UCR-PA7, a causal agent of the esca disease complex in grapevines.</title>
        <authorList>
            <person name="Blanco-Ulate B."/>
            <person name="Rolshausen P."/>
            <person name="Cantu D."/>
        </authorList>
    </citation>
    <scope>NUCLEOTIDE SEQUENCE [LARGE SCALE GENOMIC DNA]</scope>
    <source>
        <strain evidence="10">UCR-PA7</strain>
    </source>
</reference>
<dbReference type="EMBL" id="KB933350">
    <property type="protein sequence ID" value="EON96299.1"/>
    <property type="molecule type" value="Genomic_DNA"/>
</dbReference>
<evidence type="ECO:0000256" key="2">
    <source>
        <dbReference type="ARBA" id="ARBA00008333"/>
    </source>
</evidence>
<dbReference type="InterPro" id="IPR004923">
    <property type="entry name" value="FTR1/Fip1/EfeU"/>
</dbReference>
<dbReference type="HOGENOM" id="CLU_046738_0_1_1"/>
<dbReference type="RefSeq" id="XP_007918932.1">
    <property type="nucleotide sequence ID" value="XM_007920741.1"/>
</dbReference>
<organism evidence="9 10">
    <name type="scientific">Phaeoacremonium minimum (strain UCR-PA7)</name>
    <name type="common">Esca disease fungus</name>
    <name type="synonym">Togninia minima</name>
    <dbReference type="NCBI Taxonomy" id="1286976"/>
    <lineage>
        <taxon>Eukaryota</taxon>
        <taxon>Fungi</taxon>
        <taxon>Dikarya</taxon>
        <taxon>Ascomycota</taxon>
        <taxon>Pezizomycotina</taxon>
        <taxon>Sordariomycetes</taxon>
        <taxon>Sordariomycetidae</taxon>
        <taxon>Togniniales</taxon>
        <taxon>Togniniaceae</taxon>
        <taxon>Phaeoacremonium</taxon>
    </lineage>
</organism>
<feature type="region of interest" description="Disordered" evidence="7">
    <location>
        <begin position="330"/>
        <end position="359"/>
    </location>
</feature>
<evidence type="ECO:0000256" key="7">
    <source>
        <dbReference type="SAM" id="MobiDB-lite"/>
    </source>
</evidence>
<accession>R8BAH6</accession>
<dbReference type="Pfam" id="PF03239">
    <property type="entry name" value="FTR1"/>
    <property type="match status" value="1"/>
</dbReference>
<dbReference type="OrthoDB" id="4364at2759"/>
<proteinExistence type="inferred from homology"/>
<dbReference type="AlphaFoldDB" id="R8BAH6"/>
<evidence type="ECO:0000256" key="6">
    <source>
        <dbReference type="ARBA" id="ARBA00023136"/>
    </source>
</evidence>
<name>R8BAH6_PHAM7</name>
<feature type="transmembrane region" description="Helical" evidence="8">
    <location>
        <begin position="6"/>
        <end position="31"/>
    </location>
</feature>
<dbReference type="PANTHER" id="PTHR31632:SF2">
    <property type="entry name" value="PLASMA MEMBRANE IRON PERMEASE"/>
    <property type="match status" value="1"/>
</dbReference>
<evidence type="ECO:0000256" key="1">
    <source>
        <dbReference type="ARBA" id="ARBA00004141"/>
    </source>
</evidence>
<dbReference type="eggNOG" id="ENOG502QQWE">
    <property type="taxonomic scope" value="Eukaryota"/>
</dbReference>
<gene>
    <name evidence="9" type="ORF">UCRPA7_8223</name>
</gene>
<sequence length="359" mass="39260">MPQVFAVPVFLVVFRETLETVIIVSVLLAFLKQTLDGPQRDVQVYKKLVRQVWLGTGLGLLICIIVAAALIGTFYGIGVNKWDGSEYYYEGAFSLFASIVITIMGAALLRIGKMQEKWRIKLAAAIEARVKTGQKGWFRRFAEKYAMFVLPFITVLREGIEAIVFLAGVTFSAPASAFPLPVVIGLIVGCLCGYILYKSGASTKLQLFLVISTCLLYLVAAGLFTRSVGYFEQAKWNKVIGGDAAETGTGPGSYDIDNVVWHVNCCSPELNGGGGWGFFNAIFGWNNTATYGSVISYNVYWIFVIACFLVMRFREVKGHWPFMKAKAKSSAQGEQDAHSDHSGSAEGKGLDAREKAVSA</sequence>
<protein>
    <submittedName>
        <fullName evidence="9">Putative plasma membrane iron permease protein</fullName>
    </submittedName>
</protein>
<feature type="transmembrane region" description="Helical" evidence="8">
    <location>
        <begin position="177"/>
        <end position="196"/>
    </location>
</feature>
<dbReference type="PANTHER" id="PTHR31632">
    <property type="entry name" value="IRON TRANSPORTER FTH1"/>
    <property type="match status" value="1"/>
</dbReference>